<accession>A0A9E7FHI5</accession>
<evidence type="ECO:0000313" key="2">
    <source>
        <dbReference type="Proteomes" id="UP001055439"/>
    </source>
</evidence>
<gene>
    <name evidence="1" type="ORF">MUK42_29911</name>
</gene>
<sequence length="160" mass="17507">MMPNVTHNAVSNSSDASPDCIEGGFYFGSNTQYSGEFPRRDDQPDCQSFTNTKSPTLNSCDRLPKSAHFFILLAAFSKTSQYFTIFFIISLIASSVEQYRGAAMKVAYFENQSTTASIDPSPPTTGKLDMKSREMLSHDLPGTGNGSKSPTDFYCSTLSC</sequence>
<name>A0A9E7FHI5_9LILI</name>
<protein>
    <submittedName>
        <fullName evidence="1">Uncharacterized protein</fullName>
    </submittedName>
</protein>
<dbReference type="EMBL" id="CP097506">
    <property type="protein sequence ID" value="URD96760.1"/>
    <property type="molecule type" value="Genomic_DNA"/>
</dbReference>
<organism evidence="1 2">
    <name type="scientific">Musa troglodytarum</name>
    <name type="common">fe'i banana</name>
    <dbReference type="NCBI Taxonomy" id="320322"/>
    <lineage>
        <taxon>Eukaryota</taxon>
        <taxon>Viridiplantae</taxon>
        <taxon>Streptophyta</taxon>
        <taxon>Embryophyta</taxon>
        <taxon>Tracheophyta</taxon>
        <taxon>Spermatophyta</taxon>
        <taxon>Magnoliopsida</taxon>
        <taxon>Liliopsida</taxon>
        <taxon>Zingiberales</taxon>
        <taxon>Musaceae</taxon>
        <taxon>Musa</taxon>
    </lineage>
</organism>
<proteinExistence type="predicted"/>
<dbReference type="Proteomes" id="UP001055439">
    <property type="component" value="Chromosome 4"/>
</dbReference>
<evidence type="ECO:0000313" key="1">
    <source>
        <dbReference type="EMBL" id="URD96760.1"/>
    </source>
</evidence>
<reference evidence="1" key="1">
    <citation type="submission" date="2022-05" db="EMBL/GenBank/DDBJ databases">
        <title>The Musa troglodytarum L. genome provides insights into the mechanism of non-climacteric behaviour and enrichment of carotenoids.</title>
        <authorList>
            <person name="Wang J."/>
        </authorList>
    </citation>
    <scope>NUCLEOTIDE SEQUENCE</scope>
    <source>
        <tissue evidence="1">Leaf</tissue>
    </source>
</reference>
<keyword evidence="2" id="KW-1185">Reference proteome</keyword>
<dbReference type="AlphaFoldDB" id="A0A9E7FHI5"/>